<dbReference type="Gene3D" id="3.40.50.1820">
    <property type="entry name" value="alpha/beta hydrolase"/>
    <property type="match status" value="1"/>
</dbReference>
<evidence type="ECO:0000256" key="1">
    <source>
        <dbReference type="ARBA" id="ARBA00022801"/>
    </source>
</evidence>
<dbReference type="InterPro" id="IPR049492">
    <property type="entry name" value="BD-FAE-like_dom"/>
</dbReference>
<dbReference type="InterPro" id="IPR029058">
    <property type="entry name" value="AB_hydrolase_fold"/>
</dbReference>
<evidence type="ECO:0000313" key="4">
    <source>
        <dbReference type="Proteomes" id="UP000323664"/>
    </source>
</evidence>
<evidence type="ECO:0000313" key="3">
    <source>
        <dbReference type="EMBL" id="KAA8787268.1"/>
    </source>
</evidence>
<dbReference type="AlphaFoldDB" id="A0A5M9X0X8"/>
<dbReference type="RefSeq" id="WP_123066944.1">
    <property type="nucleotide sequence ID" value="NZ_RIAS01000020.1"/>
</dbReference>
<evidence type="ECO:0000259" key="2">
    <source>
        <dbReference type="Pfam" id="PF20434"/>
    </source>
</evidence>
<name>A0A5M9X0X8_PAEAM</name>
<keyword evidence="1 3" id="KW-0378">Hydrolase</keyword>
<dbReference type="OrthoDB" id="9794725at2"/>
<protein>
    <submittedName>
        <fullName evidence="3">Alpha/beta hydrolase</fullName>
    </submittedName>
</protein>
<dbReference type="InterPro" id="IPR050300">
    <property type="entry name" value="GDXG_lipolytic_enzyme"/>
</dbReference>
<dbReference type="PANTHER" id="PTHR48081">
    <property type="entry name" value="AB HYDROLASE SUPERFAMILY PROTEIN C4A8.06C"/>
    <property type="match status" value="1"/>
</dbReference>
<organism evidence="3 4">
    <name type="scientific">Paenibacillus amylolyticus</name>
    <dbReference type="NCBI Taxonomy" id="1451"/>
    <lineage>
        <taxon>Bacteria</taxon>
        <taxon>Bacillati</taxon>
        <taxon>Bacillota</taxon>
        <taxon>Bacilli</taxon>
        <taxon>Bacillales</taxon>
        <taxon>Paenibacillaceae</taxon>
        <taxon>Paenibacillus</taxon>
    </lineage>
</organism>
<sequence length="329" mass="36199">MKVLSYDLSNTNVTLTGYLLDSSPEMPNMKQRPAVLILPGGGYRACSDREAEPIAMAFLAEGYQAFILRYSLNQDAAFPQPLNDAEEAMKLIRTHSAEWDIHPQKIAVCGFSAGGHLAAALSTMGSDRPDALILGYPCILEEMSAIFPNPVPGVDQKVDHLTPPTFIFHTFDDKLVPVSNSLAFADALTRQNVPFEMHIFPTGTHGLSLARPQTSMGLISMVEPSVAQWFSLCTNWMTRVFGEFAADLEHLPEEEVLEYSLDVKLGALWKNDSCKMLILAAMPEIGEEPHPDAMGVPLGVIIEYAGDVLNEEKKMQLNDSLRQIPVIHS</sequence>
<proteinExistence type="predicted"/>
<reference evidence="3 4" key="1">
    <citation type="journal article" date="2019" name="J. Ind. Microbiol. Biotechnol.">
        <title>Paenibacillus amylolyticus 27C64 has a diverse set of carbohydrate-active enzymes and complete pectin deconstruction system.</title>
        <authorList>
            <person name="Keggi C."/>
            <person name="Doran-Peterson J."/>
        </authorList>
    </citation>
    <scope>NUCLEOTIDE SEQUENCE [LARGE SCALE GENOMIC DNA]</scope>
    <source>
        <strain evidence="3 4">27C64</strain>
    </source>
</reference>
<gene>
    <name evidence="3" type="ORF">EC604_25895</name>
</gene>
<comment type="caution">
    <text evidence="3">The sequence shown here is derived from an EMBL/GenBank/DDBJ whole genome shotgun (WGS) entry which is preliminary data.</text>
</comment>
<dbReference type="PANTHER" id="PTHR48081:SF6">
    <property type="entry name" value="PEPTIDASE S9 PROLYL OLIGOPEPTIDASE CATALYTIC DOMAIN-CONTAINING PROTEIN"/>
    <property type="match status" value="1"/>
</dbReference>
<dbReference type="GO" id="GO:0008236">
    <property type="term" value="F:serine-type peptidase activity"/>
    <property type="evidence" value="ECO:0007669"/>
    <property type="project" value="InterPro"/>
</dbReference>
<accession>A0A5M9X0X8</accession>
<feature type="domain" description="BD-FAE-like" evidence="2">
    <location>
        <begin position="30"/>
        <end position="125"/>
    </location>
</feature>
<dbReference type="Pfam" id="PF20434">
    <property type="entry name" value="BD-FAE"/>
    <property type="match status" value="1"/>
</dbReference>
<dbReference type="Proteomes" id="UP000323664">
    <property type="component" value="Unassembled WGS sequence"/>
</dbReference>
<dbReference type="GO" id="GO:0006508">
    <property type="term" value="P:proteolysis"/>
    <property type="evidence" value="ECO:0007669"/>
    <property type="project" value="InterPro"/>
</dbReference>
<dbReference type="EMBL" id="RIAS01000020">
    <property type="protein sequence ID" value="KAA8787268.1"/>
    <property type="molecule type" value="Genomic_DNA"/>
</dbReference>
<dbReference type="SUPFAM" id="SSF53474">
    <property type="entry name" value="alpha/beta-Hydrolases"/>
    <property type="match status" value="1"/>
</dbReference>